<comment type="caution">
    <text evidence="1">The sequence shown here is derived from an EMBL/GenBank/DDBJ whole genome shotgun (WGS) entry which is preliminary data.</text>
</comment>
<proteinExistence type="predicted"/>
<reference evidence="1 2" key="1">
    <citation type="submission" date="2018-02" db="EMBL/GenBank/DDBJ databases">
        <title>Draft genome sequence of Ochrobactrum oryzae found in Brazil.</title>
        <authorList>
            <person name="Cerdeira L."/>
            <person name="Andrade F."/>
            <person name="Zacariotto T."/>
            <person name="Barbosa B."/>
            <person name="Santos S."/>
            <person name="Cassetari V."/>
            <person name="Lincopan N."/>
        </authorList>
    </citation>
    <scope>NUCLEOTIDE SEQUENCE [LARGE SCALE GENOMIC DNA]</scope>
    <source>
        <strain evidence="1 2">OA447</strain>
    </source>
</reference>
<protein>
    <submittedName>
        <fullName evidence="1">Uncharacterized protein</fullName>
    </submittedName>
</protein>
<evidence type="ECO:0000313" key="2">
    <source>
        <dbReference type="Proteomes" id="UP000238493"/>
    </source>
</evidence>
<dbReference type="Proteomes" id="UP000238493">
    <property type="component" value="Unassembled WGS sequence"/>
</dbReference>
<name>A0A2S7J165_9HYPH</name>
<organism evidence="1 2">
    <name type="scientific">Brucella oryzae</name>
    <dbReference type="NCBI Taxonomy" id="335286"/>
    <lineage>
        <taxon>Bacteria</taxon>
        <taxon>Pseudomonadati</taxon>
        <taxon>Pseudomonadota</taxon>
        <taxon>Alphaproteobacteria</taxon>
        <taxon>Hyphomicrobiales</taxon>
        <taxon>Brucellaceae</taxon>
        <taxon>Brucella/Ochrobactrum group</taxon>
        <taxon>Brucella</taxon>
    </lineage>
</organism>
<sequence length="93" mass="10391">MNRLGTSLTTFMAGEVACYSARFFPHHPIEGKPLIDMEKGLTGRERQRVDELLGEEKGKIDLVKLDAIEKAEGKKPTGTFATRTQRWAASDLQ</sequence>
<dbReference type="EMBL" id="PTRC01000013">
    <property type="protein sequence ID" value="PQA73989.1"/>
    <property type="molecule type" value="Genomic_DNA"/>
</dbReference>
<accession>A0A2S7J165</accession>
<keyword evidence="2" id="KW-1185">Reference proteome</keyword>
<dbReference type="AlphaFoldDB" id="A0A2S7J165"/>
<evidence type="ECO:0000313" key="1">
    <source>
        <dbReference type="EMBL" id="PQA73989.1"/>
    </source>
</evidence>
<gene>
    <name evidence="1" type="ORF">C3731_08280</name>
</gene>